<dbReference type="EMBL" id="CADIKF010000067">
    <property type="protein sequence ID" value="CAB3770000.1"/>
    <property type="molecule type" value="Genomic_DNA"/>
</dbReference>
<proteinExistence type="predicted"/>
<accession>A0A6J5ETY0</accession>
<protein>
    <submittedName>
        <fullName evidence="1">Uncharacterized protein</fullName>
    </submittedName>
</protein>
<keyword evidence="2" id="KW-1185">Reference proteome</keyword>
<evidence type="ECO:0000313" key="2">
    <source>
        <dbReference type="Proteomes" id="UP000494329"/>
    </source>
</evidence>
<reference evidence="1 2" key="1">
    <citation type="submission" date="2020-04" db="EMBL/GenBank/DDBJ databases">
        <authorList>
            <person name="De Canck E."/>
        </authorList>
    </citation>
    <scope>NUCLEOTIDE SEQUENCE [LARGE SCALE GENOMIC DNA]</scope>
    <source>
        <strain evidence="1 2">LMG 29739</strain>
    </source>
</reference>
<gene>
    <name evidence="1" type="ORF">LMG29739_05680</name>
</gene>
<organism evidence="1 2">
    <name type="scientific">Paraburkholderia solisilvae</name>
    <dbReference type="NCBI Taxonomy" id="624376"/>
    <lineage>
        <taxon>Bacteria</taxon>
        <taxon>Pseudomonadati</taxon>
        <taxon>Pseudomonadota</taxon>
        <taxon>Betaproteobacteria</taxon>
        <taxon>Burkholderiales</taxon>
        <taxon>Burkholderiaceae</taxon>
        <taxon>Paraburkholderia</taxon>
    </lineage>
</organism>
<dbReference type="AlphaFoldDB" id="A0A6J5ETY0"/>
<evidence type="ECO:0000313" key="1">
    <source>
        <dbReference type="EMBL" id="CAB3770000.1"/>
    </source>
</evidence>
<sequence length="86" mass="9810">MNLNRDFCDPQFSRDLLITQPPEYQTSNFTFTRRKGFVAPCVAHSLTICGSTLAIECKRAGHSIQHLLLSKRFGQEIDSALFHRLN</sequence>
<name>A0A6J5ETY0_9BURK</name>
<dbReference type="Proteomes" id="UP000494329">
    <property type="component" value="Unassembled WGS sequence"/>
</dbReference>